<dbReference type="GO" id="GO:0006355">
    <property type="term" value="P:regulation of DNA-templated transcription"/>
    <property type="evidence" value="ECO:0007669"/>
    <property type="project" value="InterPro"/>
</dbReference>
<dbReference type="Pfam" id="PF00196">
    <property type="entry name" value="GerE"/>
    <property type="match status" value="1"/>
</dbReference>
<dbReference type="InterPro" id="IPR036388">
    <property type="entry name" value="WH-like_DNA-bd_sf"/>
</dbReference>
<dbReference type="PANTHER" id="PTHR44688:SF16">
    <property type="entry name" value="DNA-BINDING TRANSCRIPTIONAL ACTIVATOR DEVR_DOSR"/>
    <property type="match status" value="1"/>
</dbReference>
<keyword evidence="1" id="KW-0805">Transcription regulation</keyword>
<dbReference type="InterPro" id="IPR000792">
    <property type="entry name" value="Tscrpt_reg_LuxR_C"/>
</dbReference>
<sequence>GMNNKEIADYLFLSVHTVTTHRRNISNKLQIHSTAGLIIYAIANKLVNIEDIQE</sequence>
<keyword evidence="2" id="KW-0238">DNA-binding</keyword>
<evidence type="ECO:0000259" key="4">
    <source>
        <dbReference type="PROSITE" id="PS50043"/>
    </source>
</evidence>
<feature type="non-terminal residue" evidence="5">
    <location>
        <position position="1"/>
    </location>
</feature>
<protein>
    <submittedName>
        <fullName evidence="5">Two component transcriptional regulator, luxr family</fullName>
    </submittedName>
</protein>
<keyword evidence="3" id="KW-0804">Transcription</keyword>
<dbReference type="GO" id="GO:0003677">
    <property type="term" value="F:DNA binding"/>
    <property type="evidence" value="ECO:0007669"/>
    <property type="project" value="UniProtKB-KW"/>
</dbReference>
<accession>J9GEZ3</accession>
<proteinExistence type="predicted"/>
<dbReference type="PROSITE" id="PS50043">
    <property type="entry name" value="HTH_LUXR_2"/>
    <property type="match status" value="1"/>
</dbReference>
<feature type="domain" description="HTH luxR-type" evidence="4">
    <location>
        <begin position="1"/>
        <end position="45"/>
    </location>
</feature>
<comment type="caution">
    <text evidence="5">The sequence shown here is derived from an EMBL/GenBank/DDBJ whole genome shotgun (WGS) entry which is preliminary data.</text>
</comment>
<evidence type="ECO:0000256" key="1">
    <source>
        <dbReference type="ARBA" id="ARBA00023015"/>
    </source>
</evidence>
<dbReference type="CDD" id="cd06170">
    <property type="entry name" value="LuxR_C_like"/>
    <property type="match status" value="1"/>
</dbReference>
<dbReference type="EMBL" id="AMCI01003414">
    <property type="protein sequence ID" value="EJX00363.1"/>
    <property type="molecule type" value="Genomic_DNA"/>
</dbReference>
<dbReference type="PROSITE" id="PS00622">
    <property type="entry name" value="HTH_LUXR_1"/>
    <property type="match status" value="1"/>
</dbReference>
<dbReference type="PRINTS" id="PR00038">
    <property type="entry name" value="HTHLUXR"/>
</dbReference>
<reference evidence="5" key="1">
    <citation type="journal article" date="2012" name="PLoS ONE">
        <title>Gene sets for utilization of primary and secondary nutrition supplies in the distal gut of endangered iberian lynx.</title>
        <authorList>
            <person name="Alcaide M."/>
            <person name="Messina E."/>
            <person name="Richter M."/>
            <person name="Bargiela R."/>
            <person name="Peplies J."/>
            <person name="Huws S.A."/>
            <person name="Newbold C.J."/>
            <person name="Golyshin P.N."/>
            <person name="Simon M.A."/>
            <person name="Lopez G."/>
            <person name="Yakimov M.M."/>
            <person name="Ferrer M."/>
        </authorList>
    </citation>
    <scope>NUCLEOTIDE SEQUENCE</scope>
</reference>
<dbReference type="Gene3D" id="1.10.10.10">
    <property type="entry name" value="Winged helix-like DNA-binding domain superfamily/Winged helix DNA-binding domain"/>
    <property type="match status" value="1"/>
</dbReference>
<dbReference type="SMART" id="SM00421">
    <property type="entry name" value="HTH_LUXR"/>
    <property type="match status" value="1"/>
</dbReference>
<evidence type="ECO:0000313" key="5">
    <source>
        <dbReference type="EMBL" id="EJX00363.1"/>
    </source>
</evidence>
<dbReference type="PANTHER" id="PTHR44688">
    <property type="entry name" value="DNA-BINDING TRANSCRIPTIONAL ACTIVATOR DEVR_DOSR"/>
    <property type="match status" value="1"/>
</dbReference>
<dbReference type="InterPro" id="IPR016032">
    <property type="entry name" value="Sig_transdc_resp-reg_C-effctor"/>
</dbReference>
<organism evidence="5">
    <name type="scientific">gut metagenome</name>
    <dbReference type="NCBI Taxonomy" id="749906"/>
    <lineage>
        <taxon>unclassified sequences</taxon>
        <taxon>metagenomes</taxon>
        <taxon>organismal metagenomes</taxon>
    </lineage>
</organism>
<evidence type="ECO:0000256" key="3">
    <source>
        <dbReference type="ARBA" id="ARBA00023163"/>
    </source>
</evidence>
<dbReference type="AlphaFoldDB" id="J9GEZ3"/>
<gene>
    <name evidence="5" type="ORF">EVA_11530</name>
</gene>
<evidence type="ECO:0000256" key="2">
    <source>
        <dbReference type="ARBA" id="ARBA00023125"/>
    </source>
</evidence>
<name>J9GEZ3_9ZZZZ</name>
<dbReference type="SUPFAM" id="SSF46894">
    <property type="entry name" value="C-terminal effector domain of the bipartite response regulators"/>
    <property type="match status" value="1"/>
</dbReference>